<evidence type="ECO:0000256" key="7">
    <source>
        <dbReference type="SAM" id="Coils"/>
    </source>
</evidence>
<keyword evidence="10" id="KW-1185">Reference proteome</keyword>
<feature type="coiled-coil region" evidence="7">
    <location>
        <begin position="162"/>
        <end position="365"/>
    </location>
</feature>
<reference evidence="10" key="1">
    <citation type="submission" date="2011-05" db="EMBL/GenBank/DDBJ databases">
        <authorList>
            <person name="Richards S.R."/>
            <person name="Qu J."/>
            <person name="Jiang H."/>
            <person name="Jhangiani S.N."/>
            <person name="Agravi P."/>
            <person name="Goodspeed R."/>
            <person name="Gross S."/>
            <person name="Mandapat C."/>
            <person name="Jackson L."/>
            <person name="Mathew T."/>
            <person name="Pu L."/>
            <person name="Thornton R."/>
            <person name="Saada N."/>
            <person name="Wilczek-Boney K.B."/>
            <person name="Lee S."/>
            <person name="Kovar C."/>
            <person name="Wu Y."/>
            <person name="Scherer S.E."/>
            <person name="Worley K.C."/>
            <person name="Muzny D.M."/>
            <person name="Gibbs R."/>
        </authorList>
    </citation>
    <scope>NUCLEOTIDE SEQUENCE</scope>
    <source>
        <strain evidence="10">Brora</strain>
    </source>
</reference>
<dbReference type="PANTHER" id="PTHR13815">
    <property type="entry name" value="GOLGIN-84"/>
    <property type="match status" value="1"/>
</dbReference>
<evidence type="ECO:0000256" key="3">
    <source>
        <dbReference type="ARBA" id="ARBA00022989"/>
    </source>
</evidence>
<dbReference type="PhylomeDB" id="T1JGL0"/>
<dbReference type="InterPro" id="IPR019177">
    <property type="entry name" value="Golgin_subfamily_A_member_5"/>
</dbReference>
<keyword evidence="3 8" id="KW-1133">Transmembrane helix</keyword>
<dbReference type="EnsemblMetazoa" id="SMAR012983-RA">
    <property type="protein sequence ID" value="SMAR012983-PA"/>
    <property type="gene ID" value="SMAR012983"/>
</dbReference>
<dbReference type="AlphaFoldDB" id="T1JGL0"/>
<comment type="subcellular location">
    <subcellularLocation>
        <location evidence="1">Golgi apparatus membrane</location>
        <topology evidence="1">Single-pass type IV membrane protein</topology>
    </subcellularLocation>
</comment>
<name>T1JGL0_STRMM</name>
<dbReference type="HOGENOM" id="CLU_022484_0_0_1"/>
<dbReference type="GO" id="GO:0031985">
    <property type="term" value="C:Golgi cisterna"/>
    <property type="evidence" value="ECO:0007669"/>
    <property type="project" value="TreeGrafter"/>
</dbReference>
<dbReference type="GO" id="GO:0000301">
    <property type="term" value="P:retrograde transport, vesicle recycling within Golgi"/>
    <property type="evidence" value="ECO:0007669"/>
    <property type="project" value="TreeGrafter"/>
</dbReference>
<evidence type="ECO:0000256" key="1">
    <source>
        <dbReference type="ARBA" id="ARBA00004409"/>
    </source>
</evidence>
<keyword evidence="2 8" id="KW-0812">Transmembrane</keyword>
<keyword evidence="5 7" id="KW-0175">Coiled coil</keyword>
<dbReference type="GO" id="GO:0007030">
    <property type="term" value="P:Golgi organization"/>
    <property type="evidence" value="ECO:0007669"/>
    <property type="project" value="InterPro"/>
</dbReference>
<reference evidence="9" key="2">
    <citation type="submission" date="2015-02" db="UniProtKB">
        <authorList>
            <consortium name="EnsemblMetazoa"/>
        </authorList>
    </citation>
    <scope>IDENTIFICATION</scope>
</reference>
<feature type="transmembrane region" description="Helical" evidence="8">
    <location>
        <begin position="613"/>
        <end position="633"/>
    </location>
</feature>
<evidence type="ECO:0000313" key="10">
    <source>
        <dbReference type="Proteomes" id="UP000014500"/>
    </source>
</evidence>
<evidence type="ECO:0000256" key="6">
    <source>
        <dbReference type="ARBA" id="ARBA00023136"/>
    </source>
</evidence>
<organism evidence="9 10">
    <name type="scientific">Strigamia maritima</name>
    <name type="common">European centipede</name>
    <name type="synonym">Geophilus maritimus</name>
    <dbReference type="NCBI Taxonomy" id="126957"/>
    <lineage>
        <taxon>Eukaryota</taxon>
        <taxon>Metazoa</taxon>
        <taxon>Ecdysozoa</taxon>
        <taxon>Arthropoda</taxon>
        <taxon>Myriapoda</taxon>
        <taxon>Chilopoda</taxon>
        <taxon>Pleurostigmophora</taxon>
        <taxon>Geophilomorpha</taxon>
        <taxon>Linotaeniidae</taxon>
        <taxon>Strigamia</taxon>
    </lineage>
</organism>
<dbReference type="Pfam" id="PF09787">
    <property type="entry name" value="Golgin_A5"/>
    <property type="match status" value="1"/>
</dbReference>
<dbReference type="STRING" id="126957.T1JGL0"/>
<dbReference type="EMBL" id="JH432205">
    <property type="status" value="NOT_ANNOTATED_CDS"/>
    <property type="molecule type" value="Genomic_DNA"/>
</dbReference>
<evidence type="ECO:0000256" key="5">
    <source>
        <dbReference type="ARBA" id="ARBA00023054"/>
    </source>
</evidence>
<protein>
    <submittedName>
        <fullName evidence="9">Uncharacterized protein</fullName>
    </submittedName>
</protein>
<dbReference type="Proteomes" id="UP000014500">
    <property type="component" value="Unassembled WGS sequence"/>
</dbReference>
<keyword evidence="6 8" id="KW-0472">Membrane</keyword>
<evidence type="ECO:0000256" key="4">
    <source>
        <dbReference type="ARBA" id="ARBA00023034"/>
    </source>
</evidence>
<evidence type="ECO:0000256" key="2">
    <source>
        <dbReference type="ARBA" id="ARBA00022692"/>
    </source>
</evidence>
<proteinExistence type="predicted"/>
<accession>T1JGL0</accession>
<keyword evidence="4" id="KW-0333">Golgi apparatus</keyword>
<evidence type="ECO:0000256" key="8">
    <source>
        <dbReference type="SAM" id="Phobius"/>
    </source>
</evidence>
<dbReference type="eggNOG" id="KOG4677">
    <property type="taxonomic scope" value="Eukaryota"/>
</dbReference>
<dbReference type="PANTHER" id="PTHR13815:SF7">
    <property type="entry name" value="GOLGIN SUBFAMILY A MEMBER 5"/>
    <property type="match status" value="1"/>
</dbReference>
<evidence type="ECO:0000313" key="9">
    <source>
        <dbReference type="EnsemblMetazoa" id="SMAR012983-PA"/>
    </source>
</evidence>
<sequence>MSWLAGLAGKAEDFLNKVDQTAATALQNDEILPKKIRHINYDTYTEGIPSNEFKFATSQSILSPKKSKTSNRAPVVTNKPMLTQDDDKLLEFLNSPGVEIPRKLSVPELMGERDGGNDGEVGNEEDLNGLVRGGDIDIDERSSVEVENSLMRNEVLLMNQEMAQLVRRVKATEGELQKTREKLSIYNKNSTENEKIIRELQSRETDLREALAAKDSQLAVLRVRLQEADDELKNKKEILHSVENDRERVLNDQSNSNGVHSQTLQSLRGRLEENENALITEKNNNKTIQFESSQRIAKLEDENRTLSSSILELQQHLQTEKEQNSDLNNQIKLTKNSIVFSQQELSEYKQKAQKILQSKEKLIATLKVVGNSESNLQSEASAIAVSVELEEVKQERDMVREDLLLANGAVERLRNEIEDLEMQVQNEMSLAQERQRSLEEQFNCEVKIKEDLLQENKHIKEEIQFMKEELCRQKTMFQSRIADRDTELEKLRKQLTMKSMNNNQTELESRLHMLTENLIHKQTMLETLSTEKNSLVLQLERMEQQIKENQSFIRRGNATALNVDDNQRRMPEFLVESPFDGQVARKVKRAYNSVDKFSVRLGIFLRRYPMARIMVIVYMGLLHLFVMVILLTYSPEIHTDPPL</sequence>
<feature type="coiled-coil region" evidence="7">
    <location>
        <begin position="403"/>
        <end position="545"/>
    </location>
</feature>
<dbReference type="OMA" id="QQEYMST"/>
<dbReference type="GO" id="GO:0000139">
    <property type="term" value="C:Golgi membrane"/>
    <property type="evidence" value="ECO:0007669"/>
    <property type="project" value="UniProtKB-SubCell"/>
</dbReference>